<dbReference type="PANTHER" id="PTHR30093">
    <property type="entry name" value="GENERAL SECRETION PATHWAY PROTEIN G"/>
    <property type="match status" value="1"/>
</dbReference>
<dbReference type="NCBIfam" id="TIGR02532">
    <property type="entry name" value="IV_pilin_GFxxxE"/>
    <property type="match status" value="1"/>
</dbReference>
<comment type="caution">
    <text evidence="3">The sequence shown here is derived from an EMBL/GenBank/DDBJ whole genome shotgun (WGS) entry which is preliminary data.</text>
</comment>
<keyword evidence="2" id="KW-1133">Transmembrane helix</keyword>
<dbReference type="InterPro" id="IPR000983">
    <property type="entry name" value="Bac_GSPG_pilin"/>
</dbReference>
<organism evidence="3 4">
    <name type="scientific">Anaerobaca lacustris</name>
    <dbReference type="NCBI Taxonomy" id="3044600"/>
    <lineage>
        <taxon>Bacteria</taxon>
        <taxon>Pseudomonadati</taxon>
        <taxon>Planctomycetota</taxon>
        <taxon>Phycisphaerae</taxon>
        <taxon>Sedimentisphaerales</taxon>
        <taxon>Anaerobacaceae</taxon>
        <taxon>Anaerobaca</taxon>
    </lineage>
</organism>
<dbReference type="GO" id="GO:0015628">
    <property type="term" value="P:protein secretion by the type II secretion system"/>
    <property type="evidence" value="ECO:0007669"/>
    <property type="project" value="InterPro"/>
</dbReference>
<keyword evidence="1" id="KW-0488">Methylation</keyword>
<feature type="transmembrane region" description="Helical" evidence="2">
    <location>
        <begin position="6"/>
        <end position="29"/>
    </location>
</feature>
<name>A0AAW6TYR9_9BACT</name>
<proteinExistence type="predicted"/>
<protein>
    <submittedName>
        <fullName evidence="3">Prepilin-type N-terminal cleavage/methylation domain-containing protein</fullName>
    </submittedName>
</protein>
<reference evidence="3" key="1">
    <citation type="submission" date="2023-05" db="EMBL/GenBank/DDBJ databases">
        <title>Anaerotaeda fermentans gen. nov., sp. nov., a novel anaerobic planctomycete of the new family within the order Sedimentisphaerales isolated from Taman Peninsula, Russia.</title>
        <authorList>
            <person name="Khomyakova M.A."/>
            <person name="Merkel A.Y."/>
            <person name="Slobodkin A.I."/>
        </authorList>
    </citation>
    <scope>NUCLEOTIDE SEQUENCE</scope>
    <source>
        <strain evidence="3">M17dextr</strain>
    </source>
</reference>
<dbReference type="Gene3D" id="3.30.700.10">
    <property type="entry name" value="Glycoprotein, Type 4 Pilin"/>
    <property type="match status" value="1"/>
</dbReference>
<dbReference type="PANTHER" id="PTHR30093:SF2">
    <property type="entry name" value="TYPE II SECRETION SYSTEM PROTEIN H"/>
    <property type="match status" value="1"/>
</dbReference>
<dbReference type="RefSeq" id="WP_349244777.1">
    <property type="nucleotide sequence ID" value="NZ_JASCXX010000010.1"/>
</dbReference>
<gene>
    <name evidence="3" type="ORF">QJ522_09980</name>
</gene>
<keyword evidence="2" id="KW-0812">Transmembrane</keyword>
<evidence type="ECO:0000256" key="1">
    <source>
        <dbReference type="ARBA" id="ARBA00022481"/>
    </source>
</evidence>
<evidence type="ECO:0000313" key="4">
    <source>
        <dbReference type="Proteomes" id="UP001431776"/>
    </source>
</evidence>
<dbReference type="GO" id="GO:0015627">
    <property type="term" value="C:type II protein secretion system complex"/>
    <property type="evidence" value="ECO:0007669"/>
    <property type="project" value="InterPro"/>
</dbReference>
<sequence length="271" mass="30589">MKRHAFTLIELLVVIAVIAVLMAILMPALNLARDQGRKMVCASNLHSLAVANALYATNNDDWGVPCRVFNDRGTVLWTGNSLFRTYIGYKGAEDFPDQSIVQTPKKYKCPSDRQKAWEHAYDVEQGSTTGTLVSYGFNIEDWYPSVGQPSWTATMDMAVLGYKMSTIPQPAEKLHFNEAHDWWSKWSGANYIDGWDVLGQDGSVNEYKQVGCGGPTMYRHNHSVNLAFYDGHVESWRKEKLWVPEHAQVKPYQPGVWVVKRDIWEANGGGL</sequence>
<dbReference type="AlphaFoldDB" id="A0AAW6TYR9"/>
<dbReference type="Proteomes" id="UP001431776">
    <property type="component" value="Unassembled WGS sequence"/>
</dbReference>
<keyword evidence="4" id="KW-1185">Reference proteome</keyword>
<dbReference type="PRINTS" id="PR00813">
    <property type="entry name" value="BCTERIALGSPG"/>
</dbReference>
<dbReference type="SUPFAM" id="SSF54523">
    <property type="entry name" value="Pili subunits"/>
    <property type="match status" value="1"/>
</dbReference>
<dbReference type="Pfam" id="PF07963">
    <property type="entry name" value="N_methyl"/>
    <property type="match status" value="1"/>
</dbReference>
<dbReference type="InterPro" id="IPR012902">
    <property type="entry name" value="N_methyl_site"/>
</dbReference>
<dbReference type="InterPro" id="IPR045584">
    <property type="entry name" value="Pilin-like"/>
</dbReference>
<accession>A0AAW6TYR9</accession>
<evidence type="ECO:0000256" key="2">
    <source>
        <dbReference type="SAM" id="Phobius"/>
    </source>
</evidence>
<dbReference type="EMBL" id="JASCXX010000010">
    <property type="protein sequence ID" value="MDI6449369.1"/>
    <property type="molecule type" value="Genomic_DNA"/>
</dbReference>
<keyword evidence="2" id="KW-0472">Membrane</keyword>
<evidence type="ECO:0000313" key="3">
    <source>
        <dbReference type="EMBL" id="MDI6449369.1"/>
    </source>
</evidence>